<comment type="function">
    <text evidence="9">Has endoglucanase activity on substrates containing beta-1,4 glycosidic bonds, like in carboxymethylcellulose (CMC), hydroxyethylcellulose (HEC) and beta-glucan. Involved in the degradation of complex natural cellulosic substrates.</text>
</comment>
<evidence type="ECO:0000256" key="5">
    <source>
        <dbReference type="ARBA" id="ARBA00023180"/>
    </source>
</evidence>
<dbReference type="Pfam" id="PF00840">
    <property type="entry name" value="Glyco_hydro_7"/>
    <property type="match status" value="1"/>
</dbReference>
<evidence type="ECO:0000256" key="3">
    <source>
        <dbReference type="ARBA" id="ARBA00022801"/>
    </source>
</evidence>
<evidence type="ECO:0000256" key="11">
    <source>
        <dbReference type="SAM" id="SignalP"/>
    </source>
</evidence>
<keyword evidence="13" id="KW-1185">Reference proteome</keyword>
<dbReference type="InterPro" id="IPR037019">
    <property type="entry name" value="Glyco_hydro_7_sf"/>
</dbReference>
<gene>
    <name evidence="12" type="ORF">BGW36DRAFT_287070</name>
</gene>
<evidence type="ECO:0000256" key="1">
    <source>
        <dbReference type="ARBA" id="ARBA00000966"/>
    </source>
</evidence>
<organism evidence="12 13">
    <name type="scientific">Talaromyces proteolyticus</name>
    <dbReference type="NCBI Taxonomy" id="1131652"/>
    <lineage>
        <taxon>Eukaryota</taxon>
        <taxon>Fungi</taxon>
        <taxon>Dikarya</taxon>
        <taxon>Ascomycota</taxon>
        <taxon>Pezizomycotina</taxon>
        <taxon>Eurotiomycetes</taxon>
        <taxon>Eurotiomycetidae</taxon>
        <taxon>Eurotiales</taxon>
        <taxon>Trichocomaceae</taxon>
        <taxon>Talaromyces</taxon>
        <taxon>Talaromyces sect. Bacilispori</taxon>
    </lineage>
</organism>
<protein>
    <recommendedName>
        <fullName evidence="10">Glucanase</fullName>
        <ecNumber evidence="10">3.2.1.-</ecNumber>
    </recommendedName>
</protein>
<dbReference type="GO" id="GO:0008810">
    <property type="term" value="F:cellulase activity"/>
    <property type="evidence" value="ECO:0007669"/>
    <property type="project" value="UniProtKB-EC"/>
</dbReference>
<dbReference type="Proteomes" id="UP001201262">
    <property type="component" value="Unassembled WGS sequence"/>
</dbReference>
<comment type="caution">
    <text evidence="12">The sequence shown here is derived from an EMBL/GenBank/DDBJ whole genome shotgun (WGS) entry which is preliminary data.</text>
</comment>
<feature type="signal peptide" evidence="11">
    <location>
        <begin position="1"/>
        <end position="18"/>
    </location>
</feature>
<dbReference type="RefSeq" id="XP_046076570.1">
    <property type="nucleotide sequence ID" value="XM_046210477.1"/>
</dbReference>
<dbReference type="PRINTS" id="PR00734">
    <property type="entry name" value="GLHYDRLASE7"/>
</dbReference>
<evidence type="ECO:0000256" key="4">
    <source>
        <dbReference type="ARBA" id="ARBA00023001"/>
    </source>
</evidence>
<keyword evidence="5" id="KW-0325">Glycoprotein</keyword>
<evidence type="ECO:0000256" key="8">
    <source>
        <dbReference type="ARBA" id="ARBA00023326"/>
    </source>
</evidence>
<dbReference type="AlphaFoldDB" id="A0AAD4KYX4"/>
<keyword evidence="4 10" id="KW-0136">Cellulose degradation</keyword>
<sequence length="421" mass="44804">MAGTLALSTLLVLPLVSAQAVGIPDAHPQLVTYKCKANGGCQAQDTSVVIDFTFHSVHEKNSSTSCYNGSVDTSLCPDTEMCTQNCVVDGAANYTEFGVTVAGSSLTMHQYMTVKGETEVTSSRLYLLDNASQNYAKLQLLNQEFAFDVDVSTLVCGMNGALYLSEMDLTGGRSTSSPAGAAYGAGYCDAQCPKQAWFNGAVNTQDLGACCNEMDIWEANALSTQLTPHPCTKPGIYGCSSDDCGSNGVCEESGCGFNPYGLGLHNYYGYGGRIDTSKPFTVVTQFLTNDNTTTGTLSEIRRLYVQNGTVIQNAVATVAPFVGTDSITDKYCANADSGFASRGGLKTSGEALDRGMTLVFSIWNDNSQFMNWLDSGNAGPCNSTEGNPSIIEQTAPYTSVTFSNIKWGDIGSTYKSTRRAW</sequence>
<evidence type="ECO:0000313" key="12">
    <source>
        <dbReference type="EMBL" id="KAH8703552.1"/>
    </source>
</evidence>
<dbReference type="PANTHER" id="PTHR33753:SF1">
    <property type="entry name" value="ENDO-BETA-1,4-GLUCANASE CELB"/>
    <property type="match status" value="1"/>
</dbReference>
<evidence type="ECO:0000256" key="9">
    <source>
        <dbReference type="ARBA" id="ARBA00025192"/>
    </source>
</evidence>
<evidence type="ECO:0000256" key="6">
    <source>
        <dbReference type="ARBA" id="ARBA00023277"/>
    </source>
</evidence>
<comment type="similarity">
    <text evidence="2 10">Belongs to the glycosyl hydrolase 7 (cellulase C) family.</text>
</comment>
<evidence type="ECO:0000313" key="13">
    <source>
        <dbReference type="Proteomes" id="UP001201262"/>
    </source>
</evidence>
<accession>A0AAD4KYX4</accession>
<evidence type="ECO:0000256" key="7">
    <source>
        <dbReference type="ARBA" id="ARBA00023295"/>
    </source>
</evidence>
<keyword evidence="8 10" id="KW-0624">Polysaccharide degradation</keyword>
<reference evidence="12" key="1">
    <citation type="submission" date="2021-12" db="EMBL/GenBank/DDBJ databases">
        <title>Convergent genome expansion in fungi linked to evolution of root-endophyte symbiosis.</title>
        <authorList>
            <consortium name="DOE Joint Genome Institute"/>
            <person name="Ke Y.-H."/>
            <person name="Bonito G."/>
            <person name="Liao H.-L."/>
            <person name="Looney B."/>
            <person name="Rojas-Flechas A."/>
            <person name="Nash J."/>
            <person name="Hameed K."/>
            <person name="Schadt C."/>
            <person name="Martin F."/>
            <person name="Crous P.W."/>
            <person name="Miettinen O."/>
            <person name="Magnuson J.K."/>
            <person name="Labbe J."/>
            <person name="Jacobson D."/>
            <person name="Doktycz M.J."/>
            <person name="Veneault-Fourrey C."/>
            <person name="Kuo A."/>
            <person name="Mondo S."/>
            <person name="Calhoun S."/>
            <person name="Riley R."/>
            <person name="Ohm R."/>
            <person name="LaButti K."/>
            <person name="Andreopoulos B."/>
            <person name="Pangilinan J."/>
            <person name="Nolan M."/>
            <person name="Tritt A."/>
            <person name="Clum A."/>
            <person name="Lipzen A."/>
            <person name="Daum C."/>
            <person name="Barry K."/>
            <person name="Grigoriev I.V."/>
            <person name="Vilgalys R."/>
        </authorList>
    </citation>
    <scope>NUCLEOTIDE SEQUENCE</scope>
    <source>
        <strain evidence="12">PMI_201</strain>
    </source>
</reference>
<dbReference type="PANTHER" id="PTHR33753">
    <property type="entry name" value="1,4-BETA-D-GLUCAN CELLOBIOHYDROLASE B"/>
    <property type="match status" value="1"/>
</dbReference>
<dbReference type="GeneID" id="70240764"/>
<proteinExistence type="inferred from homology"/>
<dbReference type="InterPro" id="IPR013320">
    <property type="entry name" value="ConA-like_dom_sf"/>
</dbReference>
<keyword evidence="3 10" id="KW-0378">Hydrolase</keyword>
<comment type="catalytic activity">
    <reaction evidence="1">
        <text>Endohydrolysis of (1-&gt;4)-beta-D-glucosidic linkages in cellulose, lichenin and cereal beta-D-glucans.</text>
        <dbReference type="EC" id="3.2.1.4"/>
    </reaction>
</comment>
<evidence type="ECO:0000256" key="2">
    <source>
        <dbReference type="ARBA" id="ARBA00006044"/>
    </source>
</evidence>
<dbReference type="EMBL" id="JAJTJA010000002">
    <property type="protein sequence ID" value="KAH8703552.1"/>
    <property type="molecule type" value="Genomic_DNA"/>
</dbReference>
<name>A0AAD4KYX4_9EURO</name>
<dbReference type="Gene3D" id="2.70.100.10">
    <property type="entry name" value="Glycoside hydrolase, family 7, domain"/>
    <property type="match status" value="1"/>
</dbReference>
<dbReference type="SUPFAM" id="SSF49899">
    <property type="entry name" value="Concanavalin A-like lectins/glucanases"/>
    <property type="match status" value="1"/>
</dbReference>
<dbReference type="CDD" id="cd07999">
    <property type="entry name" value="GH7_CBH_EG"/>
    <property type="match status" value="1"/>
</dbReference>
<keyword evidence="11" id="KW-0732">Signal</keyword>
<dbReference type="EC" id="3.2.1.-" evidence="10"/>
<dbReference type="GO" id="GO:0030245">
    <property type="term" value="P:cellulose catabolic process"/>
    <property type="evidence" value="ECO:0007669"/>
    <property type="project" value="UniProtKB-KW"/>
</dbReference>
<evidence type="ECO:0000256" key="10">
    <source>
        <dbReference type="RuleBase" id="RU361164"/>
    </source>
</evidence>
<keyword evidence="6" id="KW-0119">Carbohydrate metabolism</keyword>
<feature type="chain" id="PRO_5042055733" description="Glucanase" evidence="11">
    <location>
        <begin position="19"/>
        <end position="421"/>
    </location>
</feature>
<dbReference type="InterPro" id="IPR001722">
    <property type="entry name" value="Glyco_hydro_7"/>
</dbReference>
<keyword evidence="7 10" id="KW-0326">Glycosidase</keyword>